<feature type="transmembrane region" description="Helical" evidence="5">
    <location>
        <begin position="72"/>
        <end position="91"/>
    </location>
</feature>
<keyword evidence="3 5" id="KW-1133">Transmembrane helix</keyword>
<keyword evidence="4 5" id="KW-0472">Membrane</keyword>
<dbReference type="RefSeq" id="WP_246431053.1">
    <property type="nucleotide sequence ID" value="NZ_JACHIF010000005.1"/>
</dbReference>
<reference evidence="7 8" key="1">
    <citation type="submission" date="2020-08" db="EMBL/GenBank/DDBJ databases">
        <title>Genomic Encyclopedia of Type Strains, Phase IV (KMG-IV): sequencing the most valuable type-strain genomes for metagenomic binning, comparative biology and taxonomic classification.</title>
        <authorList>
            <person name="Goeker M."/>
        </authorList>
    </citation>
    <scope>NUCLEOTIDE SEQUENCE [LARGE SCALE GENOMIC DNA]</scope>
    <source>
        <strain evidence="7 8">DSM 12251</strain>
    </source>
</reference>
<feature type="transmembrane region" description="Helical" evidence="5">
    <location>
        <begin position="198"/>
        <end position="219"/>
    </location>
</feature>
<accession>A0A7W7YMI3</accession>
<dbReference type="PROSITE" id="PS50850">
    <property type="entry name" value="MFS"/>
    <property type="match status" value="1"/>
</dbReference>
<dbReference type="SUPFAM" id="SSF103473">
    <property type="entry name" value="MFS general substrate transporter"/>
    <property type="match status" value="1"/>
</dbReference>
<dbReference type="Pfam" id="PF07690">
    <property type="entry name" value="MFS_1"/>
    <property type="match status" value="1"/>
</dbReference>
<keyword evidence="2 5" id="KW-0812">Transmembrane</keyword>
<feature type="transmembrane region" description="Helical" evidence="5">
    <location>
        <begin position="162"/>
        <end position="186"/>
    </location>
</feature>
<evidence type="ECO:0000256" key="5">
    <source>
        <dbReference type="SAM" id="Phobius"/>
    </source>
</evidence>
<dbReference type="InterPro" id="IPR020846">
    <property type="entry name" value="MFS_dom"/>
</dbReference>
<evidence type="ECO:0000256" key="4">
    <source>
        <dbReference type="ARBA" id="ARBA00023136"/>
    </source>
</evidence>
<keyword evidence="8" id="KW-1185">Reference proteome</keyword>
<dbReference type="PANTHER" id="PTHR23508">
    <property type="entry name" value="CARBOXYLIC ACID TRANSPORTER PROTEIN HOMOLOG"/>
    <property type="match status" value="1"/>
</dbReference>
<feature type="transmembrane region" description="Helical" evidence="5">
    <location>
        <begin position="103"/>
        <end position="121"/>
    </location>
</feature>
<dbReference type="Gene3D" id="1.20.1250.20">
    <property type="entry name" value="MFS general substrate transporter like domains"/>
    <property type="match status" value="2"/>
</dbReference>
<feature type="domain" description="Major facilitator superfamily (MFS) profile" evidence="6">
    <location>
        <begin position="33"/>
        <end position="460"/>
    </location>
</feature>
<comment type="subcellular location">
    <subcellularLocation>
        <location evidence="1">Membrane</location>
        <topology evidence="1">Multi-pass membrane protein</topology>
    </subcellularLocation>
</comment>
<feature type="transmembrane region" description="Helical" evidence="5">
    <location>
        <begin position="127"/>
        <end position="150"/>
    </location>
</feature>
<dbReference type="InterPro" id="IPR011701">
    <property type="entry name" value="MFS"/>
</dbReference>
<evidence type="ECO:0000259" key="6">
    <source>
        <dbReference type="PROSITE" id="PS50850"/>
    </source>
</evidence>
<sequence length="466" mass="49837">MPASLSAPMSQTALSPNDNDPWYKHLTPYHWFVFIVASLAWLFDCLDQQLFLLARNSAMKALLPPDMDPIKYGGYATSIFVAGWATGGLIFGSVGDRIGRAKTLTLTVLIYSVCTGLSAFSKGWVDFAIYRFLTGLGVGGVFGLAVALVADTLPDRARTGALGTLQALSAVGNVTAGLVSMLMGRLEQTKVIEAGVSWKYMFLVGALPAFLCVFIQIRLKEPEKWVKARAAGKAAGVKFGSYSALLGDVRWRKNALLGMVLCIAGVIGLWGIGFFSPELVGDVMQRSLEAEGVPAAEIAGQKTYWIGVNSIVQNIGAFIGMLLFTKFAQSLGRKKAFAIAYIAALVATVGYFQLFNGRGDIWMSAIMGGCQLALFAGFAIYLPELFPTSLRSTGTSFCYNVGRFVAASGPFTLGTLQAGLKAGATTPEAKLEAFRNACSYMSAIFLLGLVALLFLPETKGRAMPED</sequence>
<proteinExistence type="predicted"/>
<dbReference type="InterPro" id="IPR036259">
    <property type="entry name" value="MFS_trans_sf"/>
</dbReference>
<gene>
    <name evidence="7" type="ORF">HNQ64_002963</name>
</gene>
<evidence type="ECO:0000313" key="7">
    <source>
        <dbReference type="EMBL" id="MBB5038700.1"/>
    </source>
</evidence>
<dbReference type="EMBL" id="JACHIF010000005">
    <property type="protein sequence ID" value="MBB5038700.1"/>
    <property type="molecule type" value="Genomic_DNA"/>
</dbReference>
<dbReference type="AlphaFoldDB" id="A0A7W7YMI3"/>
<feature type="transmembrane region" description="Helical" evidence="5">
    <location>
        <begin position="336"/>
        <end position="355"/>
    </location>
</feature>
<organism evidence="7 8">
    <name type="scientific">Prosthecobacter dejongeii</name>
    <dbReference type="NCBI Taxonomy" id="48465"/>
    <lineage>
        <taxon>Bacteria</taxon>
        <taxon>Pseudomonadati</taxon>
        <taxon>Verrucomicrobiota</taxon>
        <taxon>Verrucomicrobiia</taxon>
        <taxon>Verrucomicrobiales</taxon>
        <taxon>Verrucomicrobiaceae</taxon>
        <taxon>Prosthecobacter</taxon>
    </lineage>
</organism>
<dbReference type="GO" id="GO:0046943">
    <property type="term" value="F:carboxylic acid transmembrane transporter activity"/>
    <property type="evidence" value="ECO:0007669"/>
    <property type="project" value="TreeGrafter"/>
</dbReference>
<feature type="transmembrane region" description="Helical" evidence="5">
    <location>
        <begin position="31"/>
        <end position="52"/>
    </location>
</feature>
<feature type="transmembrane region" description="Helical" evidence="5">
    <location>
        <begin position="437"/>
        <end position="455"/>
    </location>
</feature>
<protein>
    <submittedName>
        <fullName evidence="7">MFS family permease</fullName>
    </submittedName>
</protein>
<feature type="transmembrane region" description="Helical" evidence="5">
    <location>
        <begin position="361"/>
        <end position="382"/>
    </location>
</feature>
<evidence type="ECO:0000256" key="2">
    <source>
        <dbReference type="ARBA" id="ARBA00022692"/>
    </source>
</evidence>
<evidence type="ECO:0000256" key="1">
    <source>
        <dbReference type="ARBA" id="ARBA00004141"/>
    </source>
</evidence>
<comment type="caution">
    <text evidence="7">The sequence shown here is derived from an EMBL/GenBank/DDBJ whole genome shotgun (WGS) entry which is preliminary data.</text>
</comment>
<feature type="transmembrane region" description="Helical" evidence="5">
    <location>
        <begin position="304"/>
        <end position="324"/>
    </location>
</feature>
<evidence type="ECO:0000313" key="8">
    <source>
        <dbReference type="Proteomes" id="UP000534294"/>
    </source>
</evidence>
<dbReference type="Proteomes" id="UP000534294">
    <property type="component" value="Unassembled WGS sequence"/>
</dbReference>
<feature type="transmembrane region" description="Helical" evidence="5">
    <location>
        <begin position="255"/>
        <end position="275"/>
    </location>
</feature>
<dbReference type="PANTHER" id="PTHR23508:SF10">
    <property type="entry name" value="CARBOXYLIC ACID TRANSPORTER PROTEIN HOMOLOG"/>
    <property type="match status" value="1"/>
</dbReference>
<name>A0A7W7YMI3_9BACT</name>
<dbReference type="GO" id="GO:0005886">
    <property type="term" value="C:plasma membrane"/>
    <property type="evidence" value="ECO:0007669"/>
    <property type="project" value="TreeGrafter"/>
</dbReference>
<evidence type="ECO:0000256" key="3">
    <source>
        <dbReference type="ARBA" id="ARBA00022989"/>
    </source>
</evidence>